<dbReference type="InterPro" id="IPR051170">
    <property type="entry name" value="Neural/epithelial_adhesion"/>
</dbReference>
<evidence type="ECO:0000256" key="1">
    <source>
        <dbReference type="ARBA" id="ARBA00022737"/>
    </source>
</evidence>
<dbReference type="AlphaFoldDB" id="A0ABD0JCB3"/>
<dbReference type="PANTHER" id="PTHR12231:SF253">
    <property type="entry name" value="DPR-INTERACTING PROTEIN ETA, ISOFORM B-RELATED"/>
    <property type="match status" value="1"/>
</dbReference>
<protein>
    <recommendedName>
        <fullName evidence="4">Ig-like domain-containing protein</fullName>
    </recommendedName>
</protein>
<sequence>GPIIAQDPEIVDDILPEVQRVGGTARLNCTVANKQTNNLYWVHVDTAEIISMDSTVTLQINPRIGGLPKYEVFERGPADRRTFMLIIRRLRQQDAGRYECQVKIQNQVFPVTKVGILTVQVPAKVRPGETTTLTEVDQGQNTTLVCDATGIPAPNITWTRLDGRALPTGYAQFR</sequence>
<dbReference type="Gene3D" id="2.60.40.10">
    <property type="entry name" value="Immunoglobulins"/>
    <property type="match status" value="2"/>
</dbReference>
<dbReference type="InterPro" id="IPR003599">
    <property type="entry name" value="Ig_sub"/>
</dbReference>
<evidence type="ECO:0000313" key="6">
    <source>
        <dbReference type="Proteomes" id="UP001519460"/>
    </source>
</evidence>
<dbReference type="InterPro" id="IPR013783">
    <property type="entry name" value="Ig-like_fold"/>
</dbReference>
<reference evidence="5 6" key="1">
    <citation type="journal article" date="2023" name="Sci. Data">
        <title>Genome assembly of the Korean intertidal mud-creeper Batillaria attramentaria.</title>
        <authorList>
            <person name="Patra A.K."/>
            <person name="Ho P.T."/>
            <person name="Jun S."/>
            <person name="Lee S.J."/>
            <person name="Kim Y."/>
            <person name="Won Y.J."/>
        </authorList>
    </citation>
    <scope>NUCLEOTIDE SEQUENCE [LARGE SCALE GENOMIC DNA]</scope>
    <source>
        <strain evidence="5">Wonlab-2016</strain>
    </source>
</reference>
<keyword evidence="2" id="KW-1015">Disulfide bond</keyword>
<dbReference type="PANTHER" id="PTHR12231">
    <property type="entry name" value="CTX-RELATED TYPE I TRANSMEMBRANE PROTEIN"/>
    <property type="match status" value="1"/>
</dbReference>
<evidence type="ECO:0000313" key="5">
    <source>
        <dbReference type="EMBL" id="KAK7469750.1"/>
    </source>
</evidence>
<feature type="domain" description="Ig-like" evidence="4">
    <location>
        <begin position="127"/>
        <end position="174"/>
    </location>
</feature>
<organism evidence="5 6">
    <name type="scientific">Batillaria attramentaria</name>
    <dbReference type="NCBI Taxonomy" id="370345"/>
    <lineage>
        <taxon>Eukaryota</taxon>
        <taxon>Metazoa</taxon>
        <taxon>Spiralia</taxon>
        <taxon>Lophotrochozoa</taxon>
        <taxon>Mollusca</taxon>
        <taxon>Gastropoda</taxon>
        <taxon>Caenogastropoda</taxon>
        <taxon>Sorbeoconcha</taxon>
        <taxon>Cerithioidea</taxon>
        <taxon>Batillariidae</taxon>
        <taxon>Batillaria</taxon>
    </lineage>
</organism>
<evidence type="ECO:0000256" key="2">
    <source>
        <dbReference type="ARBA" id="ARBA00023157"/>
    </source>
</evidence>
<accession>A0ABD0JCB3</accession>
<proteinExistence type="predicted"/>
<evidence type="ECO:0000259" key="4">
    <source>
        <dbReference type="PROSITE" id="PS50835"/>
    </source>
</evidence>
<feature type="non-terminal residue" evidence="5">
    <location>
        <position position="174"/>
    </location>
</feature>
<dbReference type="PROSITE" id="PS50835">
    <property type="entry name" value="IG_LIKE"/>
    <property type="match status" value="2"/>
</dbReference>
<evidence type="ECO:0000256" key="3">
    <source>
        <dbReference type="ARBA" id="ARBA00023319"/>
    </source>
</evidence>
<name>A0ABD0JCB3_9CAEN</name>
<feature type="domain" description="Ig-like" evidence="4">
    <location>
        <begin position="8"/>
        <end position="112"/>
    </location>
</feature>
<dbReference type="SUPFAM" id="SSF48726">
    <property type="entry name" value="Immunoglobulin"/>
    <property type="match status" value="2"/>
</dbReference>
<dbReference type="SMART" id="SM00409">
    <property type="entry name" value="IG"/>
    <property type="match status" value="1"/>
</dbReference>
<feature type="non-terminal residue" evidence="5">
    <location>
        <position position="1"/>
    </location>
</feature>
<dbReference type="Proteomes" id="UP001519460">
    <property type="component" value="Unassembled WGS sequence"/>
</dbReference>
<keyword evidence="6" id="KW-1185">Reference proteome</keyword>
<keyword evidence="1" id="KW-0677">Repeat</keyword>
<dbReference type="InterPro" id="IPR013106">
    <property type="entry name" value="Ig_V-set"/>
</dbReference>
<dbReference type="Pfam" id="PF07686">
    <property type="entry name" value="V-set"/>
    <property type="match status" value="1"/>
</dbReference>
<keyword evidence="3" id="KW-0393">Immunoglobulin domain</keyword>
<dbReference type="InterPro" id="IPR036179">
    <property type="entry name" value="Ig-like_dom_sf"/>
</dbReference>
<dbReference type="InterPro" id="IPR007110">
    <property type="entry name" value="Ig-like_dom"/>
</dbReference>
<gene>
    <name evidence="5" type="ORF">BaRGS_00036232</name>
</gene>
<dbReference type="EMBL" id="JACVVK020000505">
    <property type="protein sequence ID" value="KAK7469750.1"/>
    <property type="molecule type" value="Genomic_DNA"/>
</dbReference>
<comment type="caution">
    <text evidence="5">The sequence shown here is derived from an EMBL/GenBank/DDBJ whole genome shotgun (WGS) entry which is preliminary data.</text>
</comment>